<evidence type="ECO:0000256" key="2">
    <source>
        <dbReference type="SAM" id="MobiDB-lite"/>
    </source>
</evidence>
<name>A0AAN6X1F1_9PEZI</name>
<protein>
    <submittedName>
        <fullName evidence="4">Allergen Fus c 3</fullName>
    </submittedName>
</protein>
<dbReference type="SMART" id="SM00353">
    <property type="entry name" value="HLH"/>
    <property type="match status" value="1"/>
</dbReference>
<dbReference type="PANTHER" id="PTHR47336">
    <property type="entry name" value="TRANSCRIPTION FACTOR HMS1-RELATED"/>
    <property type="match status" value="1"/>
</dbReference>
<feature type="domain" description="BHLH" evidence="3">
    <location>
        <begin position="288"/>
        <end position="358"/>
    </location>
</feature>
<feature type="compositionally biased region" description="Low complexity" evidence="2">
    <location>
        <begin position="25"/>
        <end position="37"/>
    </location>
</feature>
<dbReference type="InterPro" id="IPR052099">
    <property type="entry name" value="Regulatory_TF_Diverse"/>
</dbReference>
<proteinExistence type="predicted"/>
<organism evidence="4 5">
    <name type="scientific">Podospora australis</name>
    <dbReference type="NCBI Taxonomy" id="1536484"/>
    <lineage>
        <taxon>Eukaryota</taxon>
        <taxon>Fungi</taxon>
        <taxon>Dikarya</taxon>
        <taxon>Ascomycota</taxon>
        <taxon>Pezizomycotina</taxon>
        <taxon>Sordariomycetes</taxon>
        <taxon>Sordariomycetidae</taxon>
        <taxon>Sordariales</taxon>
        <taxon>Podosporaceae</taxon>
        <taxon>Podospora</taxon>
    </lineage>
</organism>
<keyword evidence="1" id="KW-0175">Coiled coil</keyword>
<dbReference type="SUPFAM" id="SSF47459">
    <property type="entry name" value="HLH, helix-loop-helix DNA-binding domain"/>
    <property type="match status" value="1"/>
</dbReference>
<feature type="region of interest" description="Disordered" evidence="2">
    <location>
        <begin position="49"/>
        <end position="68"/>
    </location>
</feature>
<feature type="compositionally biased region" description="Pro residues" evidence="2">
    <location>
        <begin position="242"/>
        <end position="254"/>
    </location>
</feature>
<dbReference type="InterPro" id="IPR036638">
    <property type="entry name" value="HLH_DNA-bd_sf"/>
</dbReference>
<reference evidence="4" key="2">
    <citation type="submission" date="2023-05" db="EMBL/GenBank/DDBJ databases">
        <authorList>
            <consortium name="Lawrence Berkeley National Laboratory"/>
            <person name="Steindorff A."/>
            <person name="Hensen N."/>
            <person name="Bonometti L."/>
            <person name="Westerberg I."/>
            <person name="Brannstrom I.O."/>
            <person name="Guillou S."/>
            <person name="Cros-Aarteil S."/>
            <person name="Calhoun S."/>
            <person name="Haridas S."/>
            <person name="Kuo A."/>
            <person name="Mondo S."/>
            <person name="Pangilinan J."/>
            <person name="Riley R."/>
            <person name="Labutti K."/>
            <person name="Andreopoulos B."/>
            <person name="Lipzen A."/>
            <person name="Chen C."/>
            <person name="Yanf M."/>
            <person name="Daum C."/>
            <person name="Ng V."/>
            <person name="Clum A."/>
            <person name="Ohm R."/>
            <person name="Martin F."/>
            <person name="Silar P."/>
            <person name="Natvig D."/>
            <person name="Lalanne C."/>
            <person name="Gautier V."/>
            <person name="Ament-Velasquez S.L."/>
            <person name="Kruys A."/>
            <person name="Hutchinson M.I."/>
            <person name="Powell A.J."/>
            <person name="Barry K."/>
            <person name="Miller A.N."/>
            <person name="Grigoriev I.V."/>
            <person name="Debuchy R."/>
            <person name="Gladieux P."/>
            <person name="Thoren M.H."/>
            <person name="Johannesson H."/>
        </authorList>
    </citation>
    <scope>NUCLEOTIDE SEQUENCE</scope>
    <source>
        <strain evidence="4">PSN309</strain>
    </source>
</reference>
<feature type="coiled-coil region" evidence="1">
    <location>
        <begin position="355"/>
        <end position="382"/>
    </location>
</feature>
<evidence type="ECO:0000259" key="3">
    <source>
        <dbReference type="PROSITE" id="PS50888"/>
    </source>
</evidence>
<dbReference type="InterPro" id="IPR011598">
    <property type="entry name" value="bHLH_dom"/>
</dbReference>
<dbReference type="Proteomes" id="UP001302126">
    <property type="component" value="Unassembled WGS sequence"/>
</dbReference>
<evidence type="ECO:0000313" key="5">
    <source>
        <dbReference type="Proteomes" id="UP001302126"/>
    </source>
</evidence>
<feature type="region of interest" description="Disordered" evidence="2">
    <location>
        <begin position="197"/>
        <end position="292"/>
    </location>
</feature>
<accession>A0AAN6X1F1</accession>
<feature type="compositionally biased region" description="Gly residues" evidence="2">
    <location>
        <begin position="392"/>
        <end position="410"/>
    </location>
</feature>
<feature type="region of interest" description="Disordered" evidence="2">
    <location>
        <begin position="383"/>
        <end position="416"/>
    </location>
</feature>
<evidence type="ECO:0000256" key="1">
    <source>
        <dbReference type="SAM" id="Coils"/>
    </source>
</evidence>
<dbReference type="Gene3D" id="4.10.280.10">
    <property type="entry name" value="Helix-loop-helix DNA-binding domain"/>
    <property type="match status" value="1"/>
</dbReference>
<feature type="compositionally biased region" description="Polar residues" evidence="2">
    <location>
        <begin position="259"/>
        <end position="278"/>
    </location>
</feature>
<dbReference type="AlphaFoldDB" id="A0AAN6X1F1"/>
<dbReference type="EMBL" id="MU864366">
    <property type="protein sequence ID" value="KAK4190337.1"/>
    <property type="molecule type" value="Genomic_DNA"/>
</dbReference>
<keyword evidence="5" id="KW-1185">Reference proteome</keyword>
<reference evidence="4" key="1">
    <citation type="journal article" date="2023" name="Mol. Phylogenet. Evol.">
        <title>Genome-scale phylogeny and comparative genomics of the fungal order Sordariales.</title>
        <authorList>
            <person name="Hensen N."/>
            <person name="Bonometti L."/>
            <person name="Westerberg I."/>
            <person name="Brannstrom I.O."/>
            <person name="Guillou S."/>
            <person name="Cros-Aarteil S."/>
            <person name="Calhoun S."/>
            <person name="Haridas S."/>
            <person name="Kuo A."/>
            <person name="Mondo S."/>
            <person name="Pangilinan J."/>
            <person name="Riley R."/>
            <person name="LaButti K."/>
            <person name="Andreopoulos B."/>
            <person name="Lipzen A."/>
            <person name="Chen C."/>
            <person name="Yan M."/>
            <person name="Daum C."/>
            <person name="Ng V."/>
            <person name="Clum A."/>
            <person name="Steindorff A."/>
            <person name="Ohm R.A."/>
            <person name="Martin F."/>
            <person name="Silar P."/>
            <person name="Natvig D.O."/>
            <person name="Lalanne C."/>
            <person name="Gautier V."/>
            <person name="Ament-Velasquez S.L."/>
            <person name="Kruys A."/>
            <person name="Hutchinson M.I."/>
            <person name="Powell A.J."/>
            <person name="Barry K."/>
            <person name="Miller A.N."/>
            <person name="Grigoriev I.V."/>
            <person name="Debuchy R."/>
            <person name="Gladieux P."/>
            <person name="Hiltunen Thoren M."/>
            <person name="Johannesson H."/>
        </authorList>
    </citation>
    <scope>NUCLEOTIDE SEQUENCE</scope>
    <source>
        <strain evidence="4">PSN309</strain>
    </source>
</reference>
<dbReference type="PANTHER" id="PTHR47336:SF2">
    <property type="entry name" value="TRANSCRIPTION FACTOR HMS1-RELATED"/>
    <property type="match status" value="1"/>
</dbReference>
<sequence>MHLVAGGLNPLGAGDLGRLGPPYQTTNTPSAASSSTSGQADFLYSHTTYPPRVQSREPPNVISSSGQPGFPYSALHSTVTSPVAIADWQQQQPYSTIGQPYSTIGGGISNHGSPALSALSVPGSGPMIGYASQPQSAAEPYMGNYVSPASMQNGQQPNFHHYEYTWPGADDGNMSFGTASPSALVSPISQGFEMIASPTEGGVGEGTGGWQQQEQQQARFPPDTTGAGVSNSKLKRTKRPRIPPVPILANPTPPGQAGVSGSKSKLRSASRTSKNVQVRTDETTKERKTRNSHNLVEKQYRNRLNAQFEALMNTLPESMRSPTGTSMSGGDSEGLDAGEKRLSKAQVLDMSTRYIRSLEGDRDRLQDENGELRENMAKTREMCFGPGAAASGLGGGGGGGQGGGNRHQGPGGPPTG</sequence>
<dbReference type="CDD" id="cd11395">
    <property type="entry name" value="bHLHzip_SREBP_like"/>
    <property type="match status" value="1"/>
</dbReference>
<gene>
    <name evidence="4" type="ORF">QBC35DRAFT_78736</name>
</gene>
<feature type="region of interest" description="Disordered" evidence="2">
    <location>
        <begin position="1"/>
        <end position="43"/>
    </location>
</feature>
<dbReference type="Pfam" id="PF00010">
    <property type="entry name" value="HLH"/>
    <property type="match status" value="1"/>
</dbReference>
<comment type="caution">
    <text evidence="4">The sequence shown here is derived from an EMBL/GenBank/DDBJ whole genome shotgun (WGS) entry which is preliminary data.</text>
</comment>
<dbReference type="PROSITE" id="PS50888">
    <property type="entry name" value="BHLH"/>
    <property type="match status" value="1"/>
</dbReference>
<evidence type="ECO:0000313" key="4">
    <source>
        <dbReference type="EMBL" id="KAK4190337.1"/>
    </source>
</evidence>
<dbReference type="GO" id="GO:0046983">
    <property type="term" value="F:protein dimerization activity"/>
    <property type="evidence" value="ECO:0007669"/>
    <property type="project" value="InterPro"/>
</dbReference>